<sequence>MKANHNSATDIIDEQFVVVNISSSKNESKSQLSLKQVVRFGIVVNISSSKNESKSQFSYCFYSHRFKPVAIIIM</sequence>
<name>A0A7K0FJZ3_9SPHI</name>
<protein>
    <submittedName>
        <fullName evidence="1">Uncharacterized protein</fullName>
    </submittedName>
</protein>
<organism evidence="1 2">
    <name type="scientific">Pedobacter puniceum</name>
    <dbReference type="NCBI Taxonomy" id="2666136"/>
    <lineage>
        <taxon>Bacteria</taxon>
        <taxon>Pseudomonadati</taxon>
        <taxon>Bacteroidota</taxon>
        <taxon>Sphingobacteriia</taxon>
        <taxon>Sphingobacteriales</taxon>
        <taxon>Sphingobacteriaceae</taxon>
        <taxon>Pedobacter</taxon>
    </lineage>
</organism>
<evidence type="ECO:0000313" key="1">
    <source>
        <dbReference type="EMBL" id="MRX46228.1"/>
    </source>
</evidence>
<dbReference type="EMBL" id="WKJI01000001">
    <property type="protein sequence ID" value="MRX46228.1"/>
    <property type="molecule type" value="Genomic_DNA"/>
</dbReference>
<proteinExistence type="predicted"/>
<evidence type="ECO:0000313" key="2">
    <source>
        <dbReference type="Proteomes" id="UP000462931"/>
    </source>
</evidence>
<gene>
    <name evidence="1" type="ORF">GJJ64_03410</name>
</gene>
<keyword evidence="2" id="KW-1185">Reference proteome</keyword>
<comment type="caution">
    <text evidence="1">The sequence shown here is derived from an EMBL/GenBank/DDBJ whole genome shotgun (WGS) entry which is preliminary data.</text>
</comment>
<accession>A0A7K0FJZ3</accession>
<dbReference type="AlphaFoldDB" id="A0A7K0FJZ3"/>
<dbReference type="RefSeq" id="WP_154286345.1">
    <property type="nucleotide sequence ID" value="NZ_WKJI01000001.1"/>
</dbReference>
<dbReference type="Proteomes" id="UP000462931">
    <property type="component" value="Unassembled WGS sequence"/>
</dbReference>
<reference evidence="1 2" key="1">
    <citation type="submission" date="2019-11" db="EMBL/GenBank/DDBJ databases">
        <authorList>
            <person name="Cheng Q."/>
            <person name="Yang Z."/>
        </authorList>
    </citation>
    <scope>NUCLEOTIDE SEQUENCE [LARGE SCALE GENOMIC DNA]</scope>
    <source>
        <strain evidence="1 2">HX-22-1</strain>
    </source>
</reference>